<evidence type="ECO:0000256" key="4">
    <source>
        <dbReference type="ARBA" id="ARBA00023163"/>
    </source>
</evidence>
<evidence type="ECO:0000256" key="2">
    <source>
        <dbReference type="ARBA" id="ARBA00023125"/>
    </source>
</evidence>
<dbReference type="PROSITE" id="PS50888">
    <property type="entry name" value="BHLH"/>
    <property type="match status" value="1"/>
</dbReference>
<keyword evidence="2" id="KW-0238">DNA-binding</keyword>
<gene>
    <name evidence="9" type="ORF">K7432_001113</name>
</gene>
<reference evidence="9 10" key="1">
    <citation type="submission" date="2023-04" db="EMBL/GenBank/DDBJ databases">
        <title>Genome of Basidiobolus ranarum AG-B5.</title>
        <authorList>
            <person name="Stajich J.E."/>
            <person name="Carter-House D."/>
            <person name="Gryganskyi A."/>
        </authorList>
    </citation>
    <scope>NUCLEOTIDE SEQUENCE [LARGE SCALE GENOMIC DNA]</scope>
    <source>
        <strain evidence="9 10">AG-B5</strain>
    </source>
</reference>
<feature type="coiled-coil region" evidence="6">
    <location>
        <begin position="158"/>
        <end position="185"/>
    </location>
</feature>
<feature type="compositionally biased region" description="Polar residues" evidence="7">
    <location>
        <begin position="339"/>
        <end position="354"/>
    </location>
</feature>
<feature type="region of interest" description="Disordered" evidence="7">
    <location>
        <begin position="1"/>
        <end position="54"/>
    </location>
</feature>
<evidence type="ECO:0000256" key="7">
    <source>
        <dbReference type="SAM" id="MobiDB-lite"/>
    </source>
</evidence>
<dbReference type="InterPro" id="IPR011598">
    <property type="entry name" value="bHLH_dom"/>
</dbReference>
<evidence type="ECO:0000313" key="10">
    <source>
        <dbReference type="Proteomes" id="UP001479436"/>
    </source>
</evidence>
<feature type="region of interest" description="Disordered" evidence="7">
    <location>
        <begin position="333"/>
        <end position="366"/>
    </location>
</feature>
<evidence type="ECO:0000256" key="6">
    <source>
        <dbReference type="SAM" id="Coils"/>
    </source>
</evidence>
<dbReference type="InterPro" id="IPR036638">
    <property type="entry name" value="HLH_DNA-bd_sf"/>
</dbReference>
<dbReference type="SMART" id="SM00353">
    <property type="entry name" value="HLH"/>
    <property type="match status" value="1"/>
</dbReference>
<keyword evidence="3" id="KW-0010">Activator</keyword>
<keyword evidence="1" id="KW-0805">Transcription regulation</keyword>
<protein>
    <recommendedName>
        <fullName evidence="8">BHLH domain-containing protein</fullName>
    </recommendedName>
</protein>
<evidence type="ECO:0000313" key="9">
    <source>
        <dbReference type="EMBL" id="KAK9728399.1"/>
    </source>
</evidence>
<dbReference type="Pfam" id="PF00010">
    <property type="entry name" value="HLH"/>
    <property type="match status" value="1"/>
</dbReference>
<dbReference type="CDD" id="cd11387">
    <property type="entry name" value="bHLHzip_USF_MITF"/>
    <property type="match status" value="1"/>
</dbReference>
<keyword evidence="10" id="KW-1185">Reference proteome</keyword>
<keyword evidence="5" id="KW-0539">Nucleus</keyword>
<dbReference type="EMBL" id="JASJQH010006898">
    <property type="protein sequence ID" value="KAK9728399.1"/>
    <property type="molecule type" value="Genomic_DNA"/>
</dbReference>
<comment type="caution">
    <text evidence="9">The sequence shown here is derived from an EMBL/GenBank/DDBJ whole genome shotgun (WGS) entry which is preliminary data.</text>
</comment>
<keyword evidence="4" id="KW-0804">Transcription</keyword>
<dbReference type="Proteomes" id="UP001479436">
    <property type="component" value="Unassembled WGS sequence"/>
</dbReference>
<proteinExistence type="predicted"/>
<keyword evidence="6" id="KW-0175">Coiled coil</keyword>
<evidence type="ECO:0000259" key="8">
    <source>
        <dbReference type="PROSITE" id="PS50888"/>
    </source>
</evidence>
<dbReference type="PANTHER" id="PTHR10328:SF3">
    <property type="entry name" value="PROTEIN MAX"/>
    <property type="match status" value="1"/>
</dbReference>
<accession>A0ABR2WA58</accession>
<dbReference type="PANTHER" id="PTHR10328">
    <property type="entry name" value="PROTEIN MAX MYC-ASSOCIATED FACTOR X"/>
    <property type="match status" value="1"/>
</dbReference>
<evidence type="ECO:0000256" key="5">
    <source>
        <dbReference type="ARBA" id="ARBA00023242"/>
    </source>
</evidence>
<dbReference type="SUPFAM" id="SSF47459">
    <property type="entry name" value="HLH, helix-loop-helix DNA-binding domain"/>
    <property type="match status" value="1"/>
</dbReference>
<evidence type="ECO:0000256" key="1">
    <source>
        <dbReference type="ARBA" id="ARBA00023015"/>
    </source>
</evidence>
<evidence type="ECO:0000256" key="3">
    <source>
        <dbReference type="ARBA" id="ARBA00023159"/>
    </source>
</evidence>
<sequence>MSFPTVSENSSVSYSPVTFDQSATSPNTPIGATDYFQPSTSVSSQSKPQPDKVSLQSKIISRKLKGYLFEDSIREFNPEKLYKTKDSRKREIYKVQGVNILNRDDIDSKTAIERLQKRRAQHNRVERRRRDMINSAIEELSEIIPNAQQDKFARSNVLRLAIEYIRELQAEAHELRSENHTLKSTRAVAPRLDPTKRPPTITVDRTSAQNLPQLQSDASPNISPGWEQEPKSPFEIPYAGNPGKQIHMTSPTGYSGSYFPDKTRHLSLPGQYHSQVHNGVPTATTIPGHPYSQTQSVSVGNIHSIGMGHSQHGNNYHHTRHMSISNGVLAHQGLAPPVTSHSGYHSAPSSPNDSLQHHQHQSYFLQ</sequence>
<dbReference type="Gene3D" id="4.10.280.10">
    <property type="entry name" value="Helix-loop-helix DNA-binding domain"/>
    <property type="match status" value="1"/>
</dbReference>
<name>A0ABR2WA58_9FUNG</name>
<organism evidence="9 10">
    <name type="scientific">Basidiobolus ranarum</name>
    <dbReference type="NCBI Taxonomy" id="34480"/>
    <lineage>
        <taxon>Eukaryota</taxon>
        <taxon>Fungi</taxon>
        <taxon>Fungi incertae sedis</taxon>
        <taxon>Zoopagomycota</taxon>
        <taxon>Entomophthoromycotina</taxon>
        <taxon>Basidiobolomycetes</taxon>
        <taxon>Basidiobolales</taxon>
        <taxon>Basidiobolaceae</taxon>
        <taxon>Basidiobolus</taxon>
    </lineage>
</organism>
<feature type="domain" description="BHLH" evidence="8">
    <location>
        <begin position="117"/>
        <end position="168"/>
    </location>
</feature>